<dbReference type="EMBL" id="UGRY01000003">
    <property type="protein sequence ID" value="SUD47768.1"/>
    <property type="molecule type" value="Genomic_DNA"/>
</dbReference>
<dbReference type="STRING" id="1406858.GCA_000710895_01934"/>
<dbReference type="AlphaFoldDB" id="A0A379JGX3"/>
<proteinExistence type="predicted"/>
<feature type="region of interest" description="Disordered" evidence="1">
    <location>
        <begin position="94"/>
        <end position="133"/>
    </location>
</feature>
<gene>
    <name evidence="2" type="ORF">NCTC1934_05090</name>
</gene>
<keyword evidence="3" id="KW-1185">Reference proteome</keyword>
<reference evidence="2 3" key="1">
    <citation type="submission" date="2018-06" db="EMBL/GenBank/DDBJ databases">
        <authorList>
            <consortium name="Pathogen Informatics"/>
            <person name="Doyle S."/>
        </authorList>
    </citation>
    <scope>NUCLEOTIDE SEQUENCE [LARGE SCALE GENOMIC DNA]</scope>
    <source>
        <strain evidence="2 3">NCTC1934</strain>
    </source>
</reference>
<evidence type="ECO:0000313" key="3">
    <source>
        <dbReference type="Proteomes" id="UP000255467"/>
    </source>
</evidence>
<dbReference type="OrthoDB" id="4555765at2"/>
<evidence type="ECO:0000313" key="2">
    <source>
        <dbReference type="EMBL" id="SUD47768.1"/>
    </source>
</evidence>
<protein>
    <submittedName>
        <fullName evidence="2">Uncharacterized protein</fullName>
    </submittedName>
</protein>
<dbReference type="RefSeq" id="WP_039819281.1">
    <property type="nucleotide sequence ID" value="NZ_UGRY01000003.1"/>
</dbReference>
<name>A0A379JGX3_9NOCA</name>
<organism evidence="2 3">
    <name type="scientific">Nocardia otitidiscaviarum</name>
    <dbReference type="NCBI Taxonomy" id="1823"/>
    <lineage>
        <taxon>Bacteria</taxon>
        <taxon>Bacillati</taxon>
        <taxon>Actinomycetota</taxon>
        <taxon>Actinomycetes</taxon>
        <taxon>Mycobacteriales</taxon>
        <taxon>Nocardiaceae</taxon>
        <taxon>Nocardia</taxon>
    </lineage>
</organism>
<accession>A0A379JGX3</accession>
<evidence type="ECO:0000256" key="1">
    <source>
        <dbReference type="SAM" id="MobiDB-lite"/>
    </source>
</evidence>
<dbReference type="Proteomes" id="UP000255467">
    <property type="component" value="Unassembled WGS sequence"/>
</dbReference>
<sequence length="133" mass="14706">MPCDDPDRIEIQVIVDVLDTVEARLRERERYGWRLTVPRSHIYAAVLHAVIVSARASHRLPATLDHADILDAIFDGAEPPNRSEAGRPVEDLIGHHIVPVNRPSSPSTVYPAGRRSRKATDYPERGGSADSPT</sequence>